<keyword evidence="3" id="KW-0677">Repeat</keyword>
<keyword evidence="2" id="KW-0479">Metal-binding</keyword>
<evidence type="ECO:0000256" key="5">
    <source>
        <dbReference type="ARBA" id="ARBA00022833"/>
    </source>
</evidence>
<proteinExistence type="predicted"/>
<accession>A0A067R2X9</accession>
<evidence type="ECO:0000256" key="1">
    <source>
        <dbReference type="ARBA" id="ARBA00004123"/>
    </source>
</evidence>
<dbReference type="PROSITE" id="PS50157">
    <property type="entry name" value="ZINC_FINGER_C2H2_2"/>
    <property type="match status" value="10"/>
</dbReference>
<evidence type="ECO:0000256" key="3">
    <source>
        <dbReference type="ARBA" id="ARBA00022737"/>
    </source>
</evidence>
<evidence type="ECO:0000313" key="10">
    <source>
        <dbReference type="EMBL" id="KDR13417.1"/>
    </source>
</evidence>
<feature type="domain" description="C2H2-type" evidence="9">
    <location>
        <begin position="413"/>
        <end position="440"/>
    </location>
</feature>
<dbReference type="eggNOG" id="KOG1721">
    <property type="taxonomic scope" value="Eukaryota"/>
</dbReference>
<dbReference type="InterPro" id="IPR036236">
    <property type="entry name" value="Znf_C2H2_sf"/>
</dbReference>
<dbReference type="SMART" id="SM00451">
    <property type="entry name" value="ZnF_U1"/>
    <property type="match status" value="4"/>
</dbReference>
<comment type="subcellular location">
    <subcellularLocation>
        <location evidence="1">Nucleus</location>
    </subcellularLocation>
</comment>
<keyword evidence="6" id="KW-0539">Nucleus</keyword>
<dbReference type="PANTHER" id="PTHR24409">
    <property type="entry name" value="ZINC FINGER PROTEIN 142"/>
    <property type="match status" value="1"/>
</dbReference>
<dbReference type="GO" id="GO:0000977">
    <property type="term" value="F:RNA polymerase II transcription regulatory region sequence-specific DNA binding"/>
    <property type="evidence" value="ECO:0007669"/>
    <property type="project" value="TreeGrafter"/>
</dbReference>
<evidence type="ECO:0000256" key="2">
    <source>
        <dbReference type="ARBA" id="ARBA00022723"/>
    </source>
</evidence>
<dbReference type="FunCoup" id="A0A067R2X9">
    <property type="interactions" value="130"/>
</dbReference>
<evidence type="ECO:0000259" key="9">
    <source>
        <dbReference type="PROSITE" id="PS50157"/>
    </source>
</evidence>
<feature type="compositionally biased region" description="Basic and acidic residues" evidence="8">
    <location>
        <begin position="105"/>
        <end position="115"/>
    </location>
</feature>
<feature type="domain" description="C2H2-type" evidence="9">
    <location>
        <begin position="385"/>
        <end position="412"/>
    </location>
</feature>
<keyword evidence="5" id="KW-0862">Zinc</keyword>
<feature type="domain" description="C2H2-type" evidence="9">
    <location>
        <begin position="647"/>
        <end position="674"/>
    </location>
</feature>
<dbReference type="GO" id="GO:0000981">
    <property type="term" value="F:DNA-binding transcription factor activity, RNA polymerase II-specific"/>
    <property type="evidence" value="ECO:0007669"/>
    <property type="project" value="TreeGrafter"/>
</dbReference>
<dbReference type="InterPro" id="IPR003604">
    <property type="entry name" value="Matrin/U1-like-C_Znf_C2H2"/>
</dbReference>
<dbReference type="SMART" id="SM00355">
    <property type="entry name" value="ZnF_C2H2"/>
    <property type="match status" value="18"/>
</dbReference>
<dbReference type="InParanoid" id="A0A067R2X9"/>
<dbReference type="AlphaFoldDB" id="A0A067R2X9"/>
<dbReference type="Gene3D" id="3.30.160.60">
    <property type="entry name" value="Classic Zinc Finger"/>
    <property type="match status" value="9"/>
</dbReference>
<dbReference type="PANTHER" id="PTHR24409:SF295">
    <property type="entry name" value="AZ2-RELATED"/>
    <property type="match status" value="1"/>
</dbReference>
<feature type="domain" description="C2H2-type" evidence="9">
    <location>
        <begin position="272"/>
        <end position="302"/>
    </location>
</feature>
<feature type="region of interest" description="Disordered" evidence="8">
    <location>
        <begin position="1"/>
        <end position="21"/>
    </location>
</feature>
<evidence type="ECO:0000256" key="6">
    <source>
        <dbReference type="ARBA" id="ARBA00023242"/>
    </source>
</evidence>
<protein>
    <recommendedName>
        <fullName evidence="9">C2H2-type domain-containing protein</fullName>
    </recommendedName>
</protein>
<feature type="domain" description="C2H2-type" evidence="9">
    <location>
        <begin position="495"/>
        <end position="521"/>
    </location>
</feature>
<dbReference type="SUPFAM" id="SSF57667">
    <property type="entry name" value="beta-beta-alpha zinc fingers"/>
    <property type="match status" value="6"/>
</dbReference>
<feature type="domain" description="C2H2-type" evidence="9">
    <location>
        <begin position="522"/>
        <end position="550"/>
    </location>
</feature>
<sequence length="772" mass="88884">MNDTTISRVPPPGHTSGKWVPGKQVRLDDSVEDAGITEGGSMGNMLLIPPLRKSGSTIQYWCGSCNRRLSSRTLYERHLLSELHFKRTLQERELEEDPLKAQSDSNDRGSDKRTVRRTEVYLNSELWSRPVRKPKRRRDEVHCEVCSSKVLRHLLGKHLVSHYHCRKARSGHPQAASLVLDNIHSVVRQAPFQCSPCKFYCNTEATFKQHWTSREHERTDTMVSGRYWCSFCKYECESSVDMKCHIEGPVHQELVAVINRSVPIVIRKRTVLSCGSCGEEFRYNAQLRRHVLRAGHHDSSTSSDVYQERFCCSDCRFVGSSSASLQRHILHTHKAEKKGAYFCSACSLNFDSAEEAALHRRSQQHKYSALASRRDRGLSEEVLTKNCPHCGEKFENVLQLKTHLREQHAEFPYRCARCGMTFTLPQEVSRHVRDNKNEEDGECRFVTCSQCSYRTESQAELLFHEVLHGESITDSSSTETGLGTTTSQAQKAMRYQCPLCTRVFRKATLRCHLRTHTQERPFVCTFCYRGFGHRSSMITHVKQTHRTETSIALRHTQRNKSFLCAVCGANFFLKNTLQQHMKIHTGKNFKCQHEGCIFACRSQAELRNHQQVHSDHRPYHCDTCTYSAKTKPQLLRHHTVHLVQRPHQCPHCPFAARIASHLRRHLRLHTGAKPYRCPYCPYTCNILENLRKHVLSTSKHPGKHLYECRFCETGDAFKSNLARDFRAHLVTAHPHHFGSALLAASYVAGIYDANDDPKFVEKPIQLQPRWKR</sequence>
<gene>
    <name evidence="10" type="ORF">L798_12492</name>
</gene>
<feature type="domain" description="C2H2-type" evidence="9">
    <location>
        <begin position="589"/>
        <end position="618"/>
    </location>
</feature>
<dbReference type="InterPro" id="IPR013087">
    <property type="entry name" value="Znf_C2H2_type"/>
</dbReference>
<feature type="domain" description="C2H2-type" evidence="9">
    <location>
        <begin position="562"/>
        <end position="589"/>
    </location>
</feature>
<dbReference type="EMBL" id="KK852946">
    <property type="protein sequence ID" value="KDR13417.1"/>
    <property type="molecule type" value="Genomic_DNA"/>
</dbReference>
<reference evidence="10 11" key="1">
    <citation type="journal article" date="2014" name="Nat. Commun.">
        <title>Molecular traces of alternative social organization in a termite genome.</title>
        <authorList>
            <person name="Terrapon N."/>
            <person name="Li C."/>
            <person name="Robertson H.M."/>
            <person name="Ji L."/>
            <person name="Meng X."/>
            <person name="Booth W."/>
            <person name="Chen Z."/>
            <person name="Childers C.P."/>
            <person name="Glastad K.M."/>
            <person name="Gokhale K."/>
            <person name="Gowin J."/>
            <person name="Gronenberg W."/>
            <person name="Hermansen R.A."/>
            <person name="Hu H."/>
            <person name="Hunt B.G."/>
            <person name="Huylmans A.K."/>
            <person name="Khalil S.M."/>
            <person name="Mitchell R.D."/>
            <person name="Munoz-Torres M.C."/>
            <person name="Mustard J.A."/>
            <person name="Pan H."/>
            <person name="Reese J.T."/>
            <person name="Scharf M.E."/>
            <person name="Sun F."/>
            <person name="Vogel H."/>
            <person name="Xiao J."/>
            <person name="Yang W."/>
            <person name="Yang Z."/>
            <person name="Yang Z."/>
            <person name="Zhou J."/>
            <person name="Zhu J."/>
            <person name="Brent C.S."/>
            <person name="Elsik C.G."/>
            <person name="Goodisman M.A."/>
            <person name="Liberles D.A."/>
            <person name="Roe R.M."/>
            <person name="Vargo E.L."/>
            <person name="Vilcinskas A."/>
            <person name="Wang J."/>
            <person name="Bornberg-Bauer E."/>
            <person name="Korb J."/>
            <person name="Zhang G."/>
            <person name="Liebig J."/>
        </authorList>
    </citation>
    <scope>NUCLEOTIDE SEQUENCE [LARGE SCALE GENOMIC DNA]</scope>
    <source>
        <tissue evidence="10">Whole organism</tissue>
    </source>
</reference>
<keyword evidence="4 7" id="KW-0863">Zinc-finger</keyword>
<feature type="domain" description="C2H2-type" evidence="9">
    <location>
        <begin position="619"/>
        <end position="646"/>
    </location>
</feature>
<dbReference type="GO" id="GO:0005634">
    <property type="term" value="C:nucleus"/>
    <property type="evidence" value="ECO:0007669"/>
    <property type="project" value="UniProtKB-SubCell"/>
</dbReference>
<dbReference type="Proteomes" id="UP000027135">
    <property type="component" value="Unassembled WGS sequence"/>
</dbReference>
<evidence type="ECO:0000313" key="11">
    <source>
        <dbReference type="Proteomes" id="UP000027135"/>
    </source>
</evidence>
<name>A0A067R2X9_ZOONE</name>
<evidence type="ECO:0000256" key="7">
    <source>
        <dbReference type="PROSITE-ProRule" id="PRU00042"/>
    </source>
</evidence>
<feature type="region of interest" description="Disordered" evidence="8">
    <location>
        <begin position="91"/>
        <end position="115"/>
    </location>
</feature>
<organism evidence="10 11">
    <name type="scientific">Zootermopsis nevadensis</name>
    <name type="common">Dampwood termite</name>
    <dbReference type="NCBI Taxonomy" id="136037"/>
    <lineage>
        <taxon>Eukaryota</taxon>
        <taxon>Metazoa</taxon>
        <taxon>Ecdysozoa</taxon>
        <taxon>Arthropoda</taxon>
        <taxon>Hexapoda</taxon>
        <taxon>Insecta</taxon>
        <taxon>Pterygota</taxon>
        <taxon>Neoptera</taxon>
        <taxon>Polyneoptera</taxon>
        <taxon>Dictyoptera</taxon>
        <taxon>Blattodea</taxon>
        <taxon>Blattoidea</taxon>
        <taxon>Termitoidae</taxon>
        <taxon>Termopsidae</taxon>
        <taxon>Zootermopsis</taxon>
    </lineage>
</organism>
<dbReference type="GO" id="GO:0008270">
    <property type="term" value="F:zinc ion binding"/>
    <property type="evidence" value="ECO:0007669"/>
    <property type="project" value="UniProtKB-KW"/>
</dbReference>
<dbReference type="FunFam" id="3.30.160.60:FF:000145">
    <property type="entry name" value="Zinc finger protein 574"/>
    <property type="match status" value="1"/>
</dbReference>
<keyword evidence="11" id="KW-1185">Reference proteome</keyword>
<evidence type="ECO:0000256" key="4">
    <source>
        <dbReference type="ARBA" id="ARBA00022771"/>
    </source>
</evidence>
<dbReference type="OMA" id="FCHERIK"/>
<evidence type="ECO:0000256" key="8">
    <source>
        <dbReference type="SAM" id="MobiDB-lite"/>
    </source>
</evidence>
<dbReference type="PROSITE" id="PS00028">
    <property type="entry name" value="ZINC_FINGER_C2H2_1"/>
    <property type="match status" value="7"/>
</dbReference>
<feature type="domain" description="C2H2-type" evidence="9">
    <location>
        <begin position="310"/>
        <end position="338"/>
    </location>
</feature>